<dbReference type="GO" id="GO:0007010">
    <property type="term" value="P:cytoskeleton organization"/>
    <property type="evidence" value="ECO:0007669"/>
    <property type="project" value="TreeGrafter"/>
</dbReference>
<dbReference type="Pfam" id="PF00169">
    <property type="entry name" value="PH"/>
    <property type="match status" value="2"/>
</dbReference>
<dbReference type="PANTHER" id="PTHR12673">
    <property type="entry name" value="FACIOGENITAL DYSPLASIA PROTEIN"/>
    <property type="match status" value="1"/>
</dbReference>
<dbReference type="InterPro" id="IPR001849">
    <property type="entry name" value="PH_domain"/>
</dbReference>
<dbReference type="InterPro" id="IPR011993">
    <property type="entry name" value="PH-like_dom_sf"/>
</dbReference>
<dbReference type="AlphaFoldDB" id="A0A915I4A6"/>
<evidence type="ECO:0000313" key="2">
    <source>
        <dbReference type="Proteomes" id="UP000887565"/>
    </source>
</evidence>
<dbReference type="Gene3D" id="2.30.29.30">
    <property type="entry name" value="Pleckstrin-homology domain (PH domain)/Phosphotyrosine-binding domain (PTB)"/>
    <property type="match status" value="2"/>
</dbReference>
<feature type="domain" description="PH" evidence="1">
    <location>
        <begin position="165"/>
        <end position="287"/>
    </location>
</feature>
<dbReference type="Proteomes" id="UP000887565">
    <property type="component" value="Unplaced"/>
</dbReference>
<reference evidence="3" key="1">
    <citation type="submission" date="2022-11" db="UniProtKB">
        <authorList>
            <consortium name="WormBaseParasite"/>
        </authorList>
    </citation>
    <scope>IDENTIFICATION</scope>
</reference>
<dbReference type="SUPFAM" id="SSF50729">
    <property type="entry name" value="PH domain-like"/>
    <property type="match status" value="2"/>
</dbReference>
<protein>
    <submittedName>
        <fullName evidence="3">PH domain-containing protein</fullName>
    </submittedName>
</protein>
<evidence type="ECO:0000313" key="3">
    <source>
        <dbReference type="WBParaSite" id="nRc.2.0.1.t08581-RA"/>
    </source>
</evidence>
<dbReference type="WBParaSite" id="nRc.2.0.1.t08581-RA">
    <property type="protein sequence ID" value="nRc.2.0.1.t08581-RA"/>
    <property type="gene ID" value="nRc.2.0.1.g08581"/>
</dbReference>
<accession>A0A915I4A6</accession>
<organism evidence="2 3">
    <name type="scientific">Romanomermis culicivorax</name>
    <name type="common">Nematode worm</name>
    <dbReference type="NCBI Taxonomy" id="13658"/>
    <lineage>
        <taxon>Eukaryota</taxon>
        <taxon>Metazoa</taxon>
        <taxon>Ecdysozoa</taxon>
        <taxon>Nematoda</taxon>
        <taxon>Enoplea</taxon>
        <taxon>Dorylaimia</taxon>
        <taxon>Mermithida</taxon>
        <taxon>Mermithoidea</taxon>
        <taxon>Mermithidae</taxon>
        <taxon>Romanomermis</taxon>
    </lineage>
</organism>
<dbReference type="GO" id="GO:0005737">
    <property type="term" value="C:cytoplasm"/>
    <property type="evidence" value="ECO:0007669"/>
    <property type="project" value="TreeGrafter"/>
</dbReference>
<dbReference type="PANTHER" id="PTHR12673:SF241">
    <property type="entry name" value="DH DOMAIN-CONTAINING PROTEIN"/>
    <property type="match status" value="1"/>
</dbReference>
<keyword evidence="2" id="KW-1185">Reference proteome</keyword>
<proteinExistence type="predicted"/>
<dbReference type="SMART" id="SM00233">
    <property type="entry name" value="PH"/>
    <property type="match status" value="2"/>
</dbReference>
<feature type="domain" description="PH" evidence="1">
    <location>
        <begin position="44"/>
        <end position="141"/>
    </location>
</feature>
<dbReference type="GO" id="GO:0046847">
    <property type="term" value="P:filopodium assembly"/>
    <property type="evidence" value="ECO:0007669"/>
    <property type="project" value="TreeGrafter"/>
</dbReference>
<name>A0A915I4A6_ROMCU</name>
<dbReference type="InterPro" id="IPR051092">
    <property type="entry name" value="FYVE_RhoGEF_PH"/>
</dbReference>
<dbReference type="PROSITE" id="PS50003">
    <property type="entry name" value="PH_DOMAIN"/>
    <property type="match status" value="2"/>
</dbReference>
<dbReference type="GO" id="GO:0005085">
    <property type="term" value="F:guanyl-nucleotide exchange factor activity"/>
    <property type="evidence" value="ECO:0007669"/>
    <property type="project" value="TreeGrafter"/>
</dbReference>
<sequence>MVDDVIWSEFRCGWGDGSEKYKYVVEIQEQIGHQVQGLVTPVRQFIKKGSLLKISRVNGECFERLLLLFNDLIMLCTESRILKKLKLKALLSLETVRVVSGDNLVQENTFYIMTLDKVFEMKAPDSLEKFAWMEAFTQAFSILFDPETSRDKVILGSGAVDQSFKVVLEGFVDIRANFRYSQWLRRYLVLTDNGRLKSFSERIDPCDIFLCRDSFTKKIELSMIVAEVSNALFLTSCRLEPNIGTTAHAKSRENVFMLHHPNQTYFLRCETKDEMARWIAAIELCCKL</sequence>
<dbReference type="CDD" id="cd00821">
    <property type="entry name" value="PH"/>
    <property type="match status" value="1"/>
</dbReference>
<evidence type="ECO:0000259" key="1">
    <source>
        <dbReference type="PROSITE" id="PS50003"/>
    </source>
</evidence>